<evidence type="ECO:0000256" key="3">
    <source>
        <dbReference type="ARBA" id="ARBA00022692"/>
    </source>
</evidence>
<reference evidence="8" key="1">
    <citation type="submission" date="2023-06" db="EMBL/GenBank/DDBJ databases">
        <title>A Treasure from Seagulls: Isolation and Description of Aciduricobacillus qingdaonensis gen. nov., sp. nov., a Rare Obligately Uric Acid-utilizing Member in the Family Bacillaceae.</title>
        <authorList>
            <person name="Liu W."/>
            <person name="Wang B."/>
        </authorList>
    </citation>
    <scope>NUCLEOTIDE SEQUENCE</scope>
    <source>
        <strain evidence="8">44XB</strain>
    </source>
</reference>
<dbReference type="InterPro" id="IPR027379">
    <property type="entry name" value="CLS_N"/>
</dbReference>
<evidence type="ECO:0000313" key="9">
    <source>
        <dbReference type="Proteomes" id="UP001180087"/>
    </source>
</evidence>
<evidence type="ECO:0000256" key="4">
    <source>
        <dbReference type="ARBA" id="ARBA00022989"/>
    </source>
</evidence>
<keyword evidence="5 6" id="KW-0472">Membrane</keyword>
<evidence type="ECO:0000256" key="6">
    <source>
        <dbReference type="SAM" id="Phobius"/>
    </source>
</evidence>
<keyword evidence="4 6" id="KW-1133">Transmembrane helix</keyword>
<proteinExistence type="predicted"/>
<feature type="transmembrane region" description="Helical" evidence="6">
    <location>
        <begin position="12"/>
        <end position="31"/>
    </location>
</feature>
<dbReference type="EMBL" id="CP129113">
    <property type="protein sequence ID" value="WLV24885.1"/>
    <property type="molecule type" value="Genomic_DNA"/>
</dbReference>
<keyword evidence="9" id="KW-1185">Reference proteome</keyword>
<evidence type="ECO:0000313" key="8">
    <source>
        <dbReference type="EMBL" id="WLV24885.1"/>
    </source>
</evidence>
<keyword evidence="3 6" id="KW-0812">Transmembrane</keyword>
<protein>
    <submittedName>
        <fullName evidence="8">PLDc N-terminal domain-containing protein</fullName>
    </submittedName>
</protein>
<dbReference type="Pfam" id="PF13396">
    <property type="entry name" value="PLDc_N"/>
    <property type="match status" value="1"/>
</dbReference>
<evidence type="ECO:0000256" key="2">
    <source>
        <dbReference type="ARBA" id="ARBA00022475"/>
    </source>
</evidence>
<sequence>MEELANIPWKLIWPLIGIQLILIVVALVDLFRNRNVKGPLFLWILIIVFINIIGPVIYFLFGRRQS</sequence>
<evidence type="ECO:0000256" key="1">
    <source>
        <dbReference type="ARBA" id="ARBA00004651"/>
    </source>
</evidence>
<keyword evidence="2" id="KW-1003">Cell membrane</keyword>
<gene>
    <name evidence="8" type="ORF">QR721_01205</name>
</gene>
<name>A0ABY9KVN7_9BACI</name>
<accession>A0ABY9KVN7</accession>
<comment type="subcellular location">
    <subcellularLocation>
        <location evidence="1">Cell membrane</location>
        <topology evidence="1">Multi-pass membrane protein</topology>
    </subcellularLocation>
</comment>
<dbReference type="Proteomes" id="UP001180087">
    <property type="component" value="Chromosome"/>
</dbReference>
<feature type="domain" description="Cardiolipin synthase N-terminal" evidence="7">
    <location>
        <begin position="21"/>
        <end position="63"/>
    </location>
</feature>
<evidence type="ECO:0000259" key="7">
    <source>
        <dbReference type="Pfam" id="PF13396"/>
    </source>
</evidence>
<dbReference type="RefSeq" id="WP_348028365.1">
    <property type="nucleotide sequence ID" value="NZ_CP129113.1"/>
</dbReference>
<evidence type="ECO:0000256" key="5">
    <source>
        <dbReference type="ARBA" id="ARBA00023136"/>
    </source>
</evidence>
<organism evidence="8 9">
    <name type="scientific">Aciduricibacillus chroicocephali</name>
    <dbReference type="NCBI Taxonomy" id="3054939"/>
    <lineage>
        <taxon>Bacteria</taxon>
        <taxon>Bacillati</taxon>
        <taxon>Bacillota</taxon>
        <taxon>Bacilli</taxon>
        <taxon>Bacillales</taxon>
        <taxon>Bacillaceae</taxon>
        <taxon>Aciduricibacillus</taxon>
    </lineage>
</organism>
<feature type="transmembrane region" description="Helical" evidence="6">
    <location>
        <begin position="40"/>
        <end position="61"/>
    </location>
</feature>